<proteinExistence type="predicted"/>
<feature type="non-terminal residue" evidence="1">
    <location>
        <position position="178"/>
    </location>
</feature>
<comment type="caution">
    <text evidence="1">The sequence shown here is derived from an EMBL/GenBank/DDBJ whole genome shotgun (WGS) entry which is preliminary data.</text>
</comment>
<dbReference type="AlphaFoldDB" id="A0AAN8R4Q4"/>
<protein>
    <submittedName>
        <fullName evidence="1">Uncharacterized protein</fullName>
    </submittedName>
</protein>
<evidence type="ECO:0000313" key="2">
    <source>
        <dbReference type="Proteomes" id="UP001356427"/>
    </source>
</evidence>
<accession>A0AAN8R4Q4</accession>
<organism evidence="1 2">
    <name type="scientific">Coregonus suidteri</name>
    <dbReference type="NCBI Taxonomy" id="861788"/>
    <lineage>
        <taxon>Eukaryota</taxon>
        <taxon>Metazoa</taxon>
        <taxon>Chordata</taxon>
        <taxon>Craniata</taxon>
        <taxon>Vertebrata</taxon>
        <taxon>Euteleostomi</taxon>
        <taxon>Actinopterygii</taxon>
        <taxon>Neopterygii</taxon>
        <taxon>Teleostei</taxon>
        <taxon>Protacanthopterygii</taxon>
        <taxon>Salmoniformes</taxon>
        <taxon>Salmonidae</taxon>
        <taxon>Coregoninae</taxon>
        <taxon>Coregonus</taxon>
    </lineage>
</organism>
<name>A0AAN8R4Q4_9TELE</name>
<sequence>MQSLSHTSLPTVPIPSSLTLPLQFVSPLSPSHSSLCPLFSHPPTPVRVPSSLTLPLQFVSPLSPSHSSSCPLFSHPPTPVCVPSSLTLPLQFVSPLSPSHSSSCMLSGKLQDSLSEGVSRASRLMSRSVSSSSGERAAAEYPVSPDFTLRSAESVRDRVRLRVGATRRFFLMGFPERA</sequence>
<dbReference type="EMBL" id="JAGTTL010000002">
    <property type="protein sequence ID" value="KAK6326975.1"/>
    <property type="molecule type" value="Genomic_DNA"/>
</dbReference>
<reference evidence="1 2" key="1">
    <citation type="submission" date="2021-04" db="EMBL/GenBank/DDBJ databases">
        <authorList>
            <person name="De Guttry C."/>
            <person name="Zahm M."/>
            <person name="Klopp C."/>
            <person name="Cabau C."/>
            <person name="Louis A."/>
            <person name="Berthelot C."/>
            <person name="Parey E."/>
            <person name="Roest Crollius H."/>
            <person name="Montfort J."/>
            <person name="Robinson-Rechavi M."/>
            <person name="Bucao C."/>
            <person name="Bouchez O."/>
            <person name="Gislard M."/>
            <person name="Lluch J."/>
            <person name="Milhes M."/>
            <person name="Lampietro C."/>
            <person name="Lopez Roques C."/>
            <person name="Donnadieu C."/>
            <person name="Braasch I."/>
            <person name="Desvignes T."/>
            <person name="Postlethwait J."/>
            <person name="Bobe J."/>
            <person name="Wedekind C."/>
            <person name="Guiguen Y."/>
        </authorList>
    </citation>
    <scope>NUCLEOTIDE SEQUENCE [LARGE SCALE GENOMIC DNA]</scope>
    <source>
        <strain evidence="1">Cs_M1</strain>
        <tissue evidence="1">Blood</tissue>
    </source>
</reference>
<keyword evidence="2" id="KW-1185">Reference proteome</keyword>
<gene>
    <name evidence="1" type="ORF">J4Q44_G00026200</name>
</gene>
<dbReference type="Proteomes" id="UP001356427">
    <property type="component" value="Unassembled WGS sequence"/>
</dbReference>
<evidence type="ECO:0000313" key="1">
    <source>
        <dbReference type="EMBL" id="KAK6326975.1"/>
    </source>
</evidence>